<reference evidence="2" key="1">
    <citation type="journal article" date="2022" name="Mol. Ecol. Resour.">
        <title>The genomes of chicory, endive, great burdock and yacon provide insights into Asteraceae palaeo-polyploidization history and plant inulin production.</title>
        <authorList>
            <person name="Fan W."/>
            <person name="Wang S."/>
            <person name="Wang H."/>
            <person name="Wang A."/>
            <person name="Jiang F."/>
            <person name="Liu H."/>
            <person name="Zhao H."/>
            <person name="Xu D."/>
            <person name="Zhang Y."/>
        </authorList>
    </citation>
    <scope>NUCLEOTIDE SEQUENCE [LARGE SCALE GENOMIC DNA]</scope>
    <source>
        <strain evidence="2">cv. Punajuju</strain>
    </source>
</reference>
<dbReference type="EMBL" id="CM042014">
    <property type="protein sequence ID" value="KAI3720635.1"/>
    <property type="molecule type" value="Genomic_DNA"/>
</dbReference>
<gene>
    <name evidence="1" type="ORF">L2E82_31626</name>
</gene>
<accession>A0ACB9BEK0</accession>
<reference evidence="1 2" key="2">
    <citation type="journal article" date="2022" name="Mol. Ecol. Resour.">
        <title>The genomes of chicory, endive, great burdock and yacon provide insights into Asteraceae paleo-polyploidization history and plant inulin production.</title>
        <authorList>
            <person name="Fan W."/>
            <person name="Wang S."/>
            <person name="Wang H."/>
            <person name="Wang A."/>
            <person name="Jiang F."/>
            <person name="Liu H."/>
            <person name="Zhao H."/>
            <person name="Xu D."/>
            <person name="Zhang Y."/>
        </authorList>
    </citation>
    <scope>NUCLEOTIDE SEQUENCE [LARGE SCALE GENOMIC DNA]</scope>
    <source>
        <strain evidence="2">cv. Punajuju</strain>
        <tissue evidence="1">Leaves</tissue>
    </source>
</reference>
<protein>
    <submittedName>
        <fullName evidence="1">Uncharacterized protein</fullName>
    </submittedName>
</protein>
<dbReference type="Proteomes" id="UP001055811">
    <property type="component" value="Linkage Group LG06"/>
</dbReference>
<evidence type="ECO:0000313" key="1">
    <source>
        <dbReference type="EMBL" id="KAI3720635.1"/>
    </source>
</evidence>
<sequence>MTTPHFLSTNSSLRIGVYASVRLIWKISITYSENLEVLLLRTTSLPVLRIRRAKRVVKKKKWLIYGPHFAGVPLMTSIVIKIGFLSRTLLHV</sequence>
<name>A0ACB9BEK0_CICIN</name>
<proteinExistence type="predicted"/>
<comment type="caution">
    <text evidence="1">The sequence shown here is derived from an EMBL/GenBank/DDBJ whole genome shotgun (WGS) entry which is preliminary data.</text>
</comment>
<evidence type="ECO:0000313" key="2">
    <source>
        <dbReference type="Proteomes" id="UP001055811"/>
    </source>
</evidence>
<keyword evidence="2" id="KW-1185">Reference proteome</keyword>
<organism evidence="1 2">
    <name type="scientific">Cichorium intybus</name>
    <name type="common">Chicory</name>
    <dbReference type="NCBI Taxonomy" id="13427"/>
    <lineage>
        <taxon>Eukaryota</taxon>
        <taxon>Viridiplantae</taxon>
        <taxon>Streptophyta</taxon>
        <taxon>Embryophyta</taxon>
        <taxon>Tracheophyta</taxon>
        <taxon>Spermatophyta</taxon>
        <taxon>Magnoliopsida</taxon>
        <taxon>eudicotyledons</taxon>
        <taxon>Gunneridae</taxon>
        <taxon>Pentapetalae</taxon>
        <taxon>asterids</taxon>
        <taxon>campanulids</taxon>
        <taxon>Asterales</taxon>
        <taxon>Asteraceae</taxon>
        <taxon>Cichorioideae</taxon>
        <taxon>Cichorieae</taxon>
        <taxon>Cichoriinae</taxon>
        <taxon>Cichorium</taxon>
    </lineage>
</organism>